<evidence type="ECO:0000313" key="3">
    <source>
        <dbReference type="Proteomes" id="UP000243468"/>
    </source>
</evidence>
<feature type="chain" id="PRO_5017419334" evidence="1">
    <location>
        <begin position="30"/>
        <end position="702"/>
    </location>
</feature>
<organism evidence="2 3">
    <name type="scientific">Acinetobacter kookii</name>
    <dbReference type="NCBI Taxonomy" id="1226327"/>
    <lineage>
        <taxon>Bacteria</taxon>
        <taxon>Pseudomonadati</taxon>
        <taxon>Pseudomonadota</taxon>
        <taxon>Gammaproteobacteria</taxon>
        <taxon>Moraxellales</taxon>
        <taxon>Moraxellaceae</taxon>
        <taxon>Acinetobacter</taxon>
    </lineage>
</organism>
<dbReference type="RefSeq" id="WP_092818795.1">
    <property type="nucleotide sequence ID" value="NZ_BAABKJ010000005.1"/>
</dbReference>
<dbReference type="OrthoDB" id="6074716at2"/>
<keyword evidence="3" id="KW-1185">Reference proteome</keyword>
<sequence>MTQSWNNARFKKSCLASMLAALLSPSVYALESLSDDHLSETTGEGVALALENFKMVFQGPNEISQASSYGKGITDPGQYDTGFIRIIPTGENYELLGQRAYTKIYNQTYTDAYLSGKAANYNGVYETTYQSAYNTYRTNNYTAVNTTVKNDYTAEYRGNVVQSYIDSPLMKQYYQQRYDDYYNGNVWPLSVTDDGTTEPGALDSTLGIKSKSQEYATKNTLEMIELLYGNRSTESIPSTTYSQSVTRQNVIDNVLVKNLLDAKTQEVLNQQAAEYAKNQATTASNTALAAVEAEAIRLAKLAAAQATVGSLRTKADVFIYGLALSKSDGSLSTRYSNQGFNWGTAANPWLIRAGNVDTIQFAKGNKANVGYIALEAPLKLKGTDTSDTFKLGFWSDIFSRQLNSSNTVDPLTGAPTSGLDKDYRLRTQFIANGLNLNGSQVRLFQTLPATSNANYNQTLGMAAILRLNTNDDPSTLKATDSNLDARGIRLSTAAKKGPDSNPDLYDGTAVTPAIDRSLAPIFNDVEGMYLYSPNINLVLGNMYQPFILGSEGNNIILEITRIPNVPEIYSQIYTYYSDTDSTTVLKDKNNQNIAMVDKDGVTYTTLSSYLKGSTCNVYSCGTEIATTANNITTTYQGRNATHNSITIGTVERSATGNLLNANKTADATGVVFKNINGQATNLGSVAIDGVLIQHLKIKTTGL</sequence>
<evidence type="ECO:0000256" key="1">
    <source>
        <dbReference type="SAM" id="SignalP"/>
    </source>
</evidence>
<dbReference type="STRING" id="1226327.SAMN05421732_101769"/>
<dbReference type="AlphaFoldDB" id="A0A1G6H8Z7"/>
<gene>
    <name evidence="2" type="ORF">SAMN05421732_101769</name>
</gene>
<evidence type="ECO:0000313" key="2">
    <source>
        <dbReference type="EMBL" id="SDB89896.1"/>
    </source>
</evidence>
<reference evidence="3" key="1">
    <citation type="submission" date="2016-09" db="EMBL/GenBank/DDBJ databases">
        <authorList>
            <person name="Varghese N."/>
            <person name="Submissions S."/>
        </authorList>
    </citation>
    <scope>NUCLEOTIDE SEQUENCE [LARGE SCALE GENOMIC DNA]</scope>
    <source>
        <strain evidence="3">ANC 4667</strain>
    </source>
</reference>
<protein>
    <submittedName>
        <fullName evidence="2">Uncharacterized protein</fullName>
    </submittedName>
</protein>
<dbReference type="EMBL" id="FMYO01000001">
    <property type="protein sequence ID" value="SDB89896.1"/>
    <property type="molecule type" value="Genomic_DNA"/>
</dbReference>
<accession>A0A1G6H8Z7</accession>
<name>A0A1G6H8Z7_9GAMM</name>
<proteinExistence type="predicted"/>
<keyword evidence="1" id="KW-0732">Signal</keyword>
<dbReference type="Proteomes" id="UP000243468">
    <property type="component" value="Unassembled WGS sequence"/>
</dbReference>
<feature type="signal peptide" evidence="1">
    <location>
        <begin position="1"/>
        <end position="29"/>
    </location>
</feature>